<dbReference type="AlphaFoldDB" id="A0A8J3WXB4"/>
<keyword evidence="2" id="KW-1185">Reference proteome</keyword>
<dbReference type="EMBL" id="BOOK01000077">
    <property type="protein sequence ID" value="GII05741.1"/>
    <property type="molecule type" value="Genomic_DNA"/>
</dbReference>
<evidence type="ECO:0000313" key="1">
    <source>
        <dbReference type="EMBL" id="GII05741.1"/>
    </source>
</evidence>
<gene>
    <name evidence="1" type="ORF">Pta02_77490</name>
</gene>
<dbReference type="Proteomes" id="UP000634476">
    <property type="component" value="Unassembled WGS sequence"/>
</dbReference>
<protein>
    <submittedName>
        <fullName evidence="1">Uncharacterized protein</fullName>
    </submittedName>
</protein>
<proteinExistence type="predicted"/>
<accession>A0A8J3WXB4</accession>
<sequence>MSAAELTVMIMSSPAADGPPEMSRAEIEAIFPDFFDERPLSSQEREELRALLNTPGGPRGHLTIRQRRARPSLGIIRSPQAVSAVVQDFERTRSSSYDAETYARGVLTGVWWAIGKAETRAGPISGDLAEQWPPDLGDVYHETRVALDLADGRIRPEMRPPRRYVEGVEDALCWLFALNDYRPVPIQE</sequence>
<organism evidence="1 2">
    <name type="scientific">Planobispora takensis</name>
    <dbReference type="NCBI Taxonomy" id="1367882"/>
    <lineage>
        <taxon>Bacteria</taxon>
        <taxon>Bacillati</taxon>
        <taxon>Actinomycetota</taxon>
        <taxon>Actinomycetes</taxon>
        <taxon>Streptosporangiales</taxon>
        <taxon>Streptosporangiaceae</taxon>
        <taxon>Planobispora</taxon>
    </lineage>
</organism>
<name>A0A8J3WXB4_9ACTN</name>
<evidence type="ECO:0000313" key="2">
    <source>
        <dbReference type="Proteomes" id="UP000634476"/>
    </source>
</evidence>
<reference evidence="1" key="1">
    <citation type="submission" date="2021-01" db="EMBL/GenBank/DDBJ databases">
        <title>Whole genome shotgun sequence of Planobispora takensis NBRC 109077.</title>
        <authorList>
            <person name="Komaki H."/>
            <person name="Tamura T."/>
        </authorList>
    </citation>
    <scope>NUCLEOTIDE SEQUENCE</scope>
    <source>
        <strain evidence="1">NBRC 109077</strain>
    </source>
</reference>
<comment type="caution">
    <text evidence="1">The sequence shown here is derived from an EMBL/GenBank/DDBJ whole genome shotgun (WGS) entry which is preliminary data.</text>
</comment>